<gene>
    <name evidence="4" type="ORF">C7M71_024550</name>
</gene>
<dbReference type="KEGG" id="stri:C7M71_024550"/>
<dbReference type="GO" id="GO:0032259">
    <property type="term" value="P:methylation"/>
    <property type="evidence" value="ECO:0007669"/>
    <property type="project" value="UniProtKB-KW"/>
</dbReference>
<dbReference type="OrthoDB" id="9777638at2"/>
<keyword evidence="2 4" id="KW-0808">Transferase</keyword>
<dbReference type="InterPro" id="IPR041698">
    <property type="entry name" value="Methyltransf_25"/>
</dbReference>
<dbReference type="GO" id="GO:0017000">
    <property type="term" value="P:antibiotic biosynthetic process"/>
    <property type="evidence" value="ECO:0007669"/>
    <property type="project" value="UniProtKB-ARBA"/>
</dbReference>
<dbReference type="Proteomes" id="UP000249340">
    <property type="component" value="Chromosome"/>
</dbReference>
<reference evidence="5" key="1">
    <citation type="submission" date="2018-07" db="EMBL/GenBank/DDBJ databases">
        <title>Streptacidiphilus bronchialis DSM 106435 chromosome.</title>
        <authorList>
            <person name="Batra D."/>
            <person name="Gulvik C.A."/>
        </authorList>
    </citation>
    <scope>NUCLEOTIDE SEQUENCE [LARGE SCALE GENOMIC DNA]</scope>
    <source>
        <strain evidence="5">DSM 106435</strain>
    </source>
</reference>
<evidence type="ECO:0000256" key="2">
    <source>
        <dbReference type="ARBA" id="ARBA00022679"/>
    </source>
</evidence>
<accession>A0A345T288</accession>
<protein>
    <submittedName>
        <fullName evidence="4">Class I SAM-dependent methyltransferase</fullName>
    </submittedName>
</protein>
<evidence type="ECO:0000259" key="3">
    <source>
        <dbReference type="Pfam" id="PF13649"/>
    </source>
</evidence>
<dbReference type="PANTHER" id="PTHR43861:SF1">
    <property type="entry name" value="TRANS-ACONITATE 2-METHYLTRANSFERASE"/>
    <property type="match status" value="1"/>
</dbReference>
<dbReference type="Gene3D" id="3.40.50.150">
    <property type="entry name" value="Vaccinia Virus protein VP39"/>
    <property type="match status" value="1"/>
</dbReference>
<proteinExistence type="predicted"/>
<dbReference type="GO" id="GO:0008168">
    <property type="term" value="F:methyltransferase activity"/>
    <property type="evidence" value="ECO:0007669"/>
    <property type="project" value="UniProtKB-KW"/>
</dbReference>
<evidence type="ECO:0000313" key="4">
    <source>
        <dbReference type="EMBL" id="AXI80093.1"/>
    </source>
</evidence>
<evidence type="ECO:0000313" key="5">
    <source>
        <dbReference type="Proteomes" id="UP000249340"/>
    </source>
</evidence>
<feature type="domain" description="Methyltransferase" evidence="3">
    <location>
        <begin position="51"/>
        <end position="146"/>
    </location>
</feature>
<name>A0A345T288_9ACTN</name>
<dbReference type="CDD" id="cd02440">
    <property type="entry name" value="AdoMet_MTases"/>
    <property type="match status" value="1"/>
</dbReference>
<evidence type="ECO:0000256" key="1">
    <source>
        <dbReference type="ARBA" id="ARBA00022603"/>
    </source>
</evidence>
<dbReference type="AlphaFoldDB" id="A0A345T288"/>
<organism evidence="4 5">
    <name type="scientific">Peterkaempfera bronchialis</name>
    <dbReference type="NCBI Taxonomy" id="2126346"/>
    <lineage>
        <taxon>Bacteria</taxon>
        <taxon>Bacillati</taxon>
        <taxon>Actinomycetota</taxon>
        <taxon>Actinomycetes</taxon>
        <taxon>Kitasatosporales</taxon>
        <taxon>Streptomycetaceae</taxon>
        <taxon>Peterkaempfera</taxon>
    </lineage>
</organism>
<dbReference type="InterPro" id="IPR029063">
    <property type="entry name" value="SAM-dependent_MTases_sf"/>
</dbReference>
<dbReference type="SUPFAM" id="SSF53335">
    <property type="entry name" value="S-adenosyl-L-methionine-dependent methyltransferases"/>
    <property type="match status" value="1"/>
</dbReference>
<keyword evidence="5" id="KW-1185">Reference proteome</keyword>
<sequence>MHRIVNTEQSTAWNGYEGSHWAAHQSRYDAVNSGFNDCLLTAAAIGVGDRVLDIGCGNGQSTRLAARLAAQGHATGVDLSEPMLARARATATAEGIANVAFVQGDAQVHLFPEGRFDVAVSRFGVMFFGDPVAAFRNIRRALRPGGRLAFVCLRGMDRSDLGQVLAALSEQPAHSGGAAAPAAPGAVSLADPVAIRQVLTEAGFEQTEPTAVEAVQLWGRDAVDAGEFLGGWGPVRHHLAQVDRVAAARARRALTEAMRAYEGPGGVRLRCAAWLVAATRA</sequence>
<dbReference type="PANTHER" id="PTHR43861">
    <property type="entry name" value="TRANS-ACONITATE 2-METHYLTRANSFERASE-RELATED"/>
    <property type="match status" value="1"/>
</dbReference>
<dbReference type="RefSeq" id="WP_111489502.1">
    <property type="nucleotide sequence ID" value="NZ_CP031264.1"/>
</dbReference>
<dbReference type="EMBL" id="CP031264">
    <property type="protein sequence ID" value="AXI80093.1"/>
    <property type="molecule type" value="Genomic_DNA"/>
</dbReference>
<dbReference type="Pfam" id="PF13649">
    <property type="entry name" value="Methyltransf_25"/>
    <property type="match status" value="1"/>
</dbReference>
<keyword evidence="1 4" id="KW-0489">Methyltransferase</keyword>